<evidence type="ECO:0000256" key="7">
    <source>
        <dbReference type="RuleBase" id="RU363032"/>
    </source>
</evidence>
<accession>A0A7W8H9K1</accession>
<dbReference type="PROSITE" id="PS50928">
    <property type="entry name" value="ABC_TM1"/>
    <property type="match status" value="1"/>
</dbReference>
<feature type="transmembrane region" description="Helical" evidence="7">
    <location>
        <begin position="113"/>
        <end position="133"/>
    </location>
</feature>
<evidence type="ECO:0000256" key="5">
    <source>
        <dbReference type="ARBA" id="ARBA00022989"/>
    </source>
</evidence>
<keyword evidence="4 7" id="KW-0812">Transmembrane</keyword>
<sequence>MDSSVKSASDKRYQAIIIAILSVFAALAILPFILLVSSSFTEESTLLSQGYSFIPRKFSAYAYQYLFSSNGIRIFRAYGITLIVTAVGTCISLLIGPMLAWTLARPDYKRAKVLSFMVFFTMLFNGGIVPSYLMYTSVFHVKNTIFGLIFPSLVFNGFYILLYKNNFKANIHPALVEAAKIDGAGEFYIYFHIVLPLSLPILATIGLMVGLGYWNDWTNGLYYINDTHLYSLQQFLKSIIDNINNLSSLAGSSGVGEALARMPGNSIRMAMAVIGVIPVLLLYPFFQKAFVAGIALGGVKE</sequence>
<dbReference type="RefSeq" id="WP_183772249.1">
    <property type="nucleotide sequence ID" value="NZ_JACHFW010000003.1"/>
</dbReference>
<feature type="domain" description="ABC transmembrane type-1" evidence="8">
    <location>
        <begin position="78"/>
        <end position="286"/>
    </location>
</feature>
<comment type="caution">
    <text evidence="9">The sequence shown here is derived from an EMBL/GenBank/DDBJ whole genome shotgun (WGS) entry which is preliminary data.</text>
</comment>
<evidence type="ECO:0000256" key="2">
    <source>
        <dbReference type="ARBA" id="ARBA00022448"/>
    </source>
</evidence>
<gene>
    <name evidence="9" type="ORF">HNP82_001063</name>
</gene>
<evidence type="ECO:0000256" key="1">
    <source>
        <dbReference type="ARBA" id="ARBA00004651"/>
    </source>
</evidence>
<keyword evidence="5 7" id="KW-1133">Transmembrane helix</keyword>
<evidence type="ECO:0000256" key="6">
    <source>
        <dbReference type="ARBA" id="ARBA00023136"/>
    </source>
</evidence>
<keyword evidence="2 7" id="KW-0813">Transport</keyword>
<dbReference type="SUPFAM" id="SSF161098">
    <property type="entry name" value="MetI-like"/>
    <property type="match status" value="1"/>
</dbReference>
<feature type="transmembrane region" description="Helical" evidence="7">
    <location>
        <begin position="267"/>
        <end position="286"/>
    </location>
</feature>
<dbReference type="PANTHER" id="PTHR43744:SF9">
    <property type="entry name" value="POLYGALACTURONAN_RHAMNOGALACTURONAN TRANSPORT SYSTEM PERMEASE PROTEIN YTCP"/>
    <property type="match status" value="1"/>
</dbReference>
<dbReference type="CDD" id="cd06261">
    <property type="entry name" value="TM_PBP2"/>
    <property type="match status" value="1"/>
</dbReference>
<reference evidence="9 10" key="1">
    <citation type="submission" date="2020-08" db="EMBL/GenBank/DDBJ databases">
        <title>Genomic Encyclopedia of Type Strains, Phase IV (KMG-IV): sequencing the most valuable type-strain genomes for metagenomic binning, comparative biology and taxonomic classification.</title>
        <authorList>
            <person name="Goeker M."/>
        </authorList>
    </citation>
    <scope>NUCLEOTIDE SEQUENCE [LARGE SCALE GENOMIC DNA]</scope>
    <source>
        <strain evidence="9 10">DSM 106146</strain>
    </source>
</reference>
<feature type="transmembrane region" description="Helical" evidence="7">
    <location>
        <begin position="12"/>
        <end position="36"/>
    </location>
</feature>
<evidence type="ECO:0000313" key="9">
    <source>
        <dbReference type="EMBL" id="MBB5263958.1"/>
    </source>
</evidence>
<feature type="transmembrane region" description="Helical" evidence="7">
    <location>
        <begin position="145"/>
        <end position="163"/>
    </location>
</feature>
<name>A0A7W8H9K1_9FIRM</name>
<keyword evidence="6 7" id="KW-0472">Membrane</keyword>
<keyword evidence="10" id="KW-1185">Reference proteome</keyword>
<evidence type="ECO:0000259" key="8">
    <source>
        <dbReference type="PROSITE" id="PS50928"/>
    </source>
</evidence>
<organism evidence="9 10">
    <name type="scientific">Catenibacillus scindens</name>
    <dbReference type="NCBI Taxonomy" id="673271"/>
    <lineage>
        <taxon>Bacteria</taxon>
        <taxon>Bacillati</taxon>
        <taxon>Bacillota</taxon>
        <taxon>Clostridia</taxon>
        <taxon>Lachnospirales</taxon>
        <taxon>Lachnospiraceae</taxon>
        <taxon>Catenibacillus</taxon>
    </lineage>
</organism>
<dbReference type="InterPro" id="IPR000515">
    <property type="entry name" value="MetI-like"/>
</dbReference>
<proteinExistence type="inferred from homology"/>
<evidence type="ECO:0000256" key="3">
    <source>
        <dbReference type="ARBA" id="ARBA00022475"/>
    </source>
</evidence>
<dbReference type="Proteomes" id="UP000543642">
    <property type="component" value="Unassembled WGS sequence"/>
</dbReference>
<keyword evidence="3" id="KW-1003">Cell membrane</keyword>
<comment type="subcellular location">
    <subcellularLocation>
        <location evidence="1 7">Cell membrane</location>
        <topology evidence="1 7">Multi-pass membrane protein</topology>
    </subcellularLocation>
</comment>
<dbReference type="AlphaFoldDB" id="A0A7W8H9K1"/>
<dbReference type="InterPro" id="IPR035906">
    <property type="entry name" value="MetI-like_sf"/>
</dbReference>
<evidence type="ECO:0000313" key="10">
    <source>
        <dbReference type="Proteomes" id="UP000543642"/>
    </source>
</evidence>
<evidence type="ECO:0000256" key="4">
    <source>
        <dbReference type="ARBA" id="ARBA00022692"/>
    </source>
</evidence>
<dbReference type="Gene3D" id="1.10.3720.10">
    <property type="entry name" value="MetI-like"/>
    <property type="match status" value="1"/>
</dbReference>
<comment type="similarity">
    <text evidence="7">Belongs to the binding-protein-dependent transport system permease family.</text>
</comment>
<dbReference type="PANTHER" id="PTHR43744">
    <property type="entry name" value="ABC TRANSPORTER PERMEASE PROTEIN MG189-RELATED-RELATED"/>
    <property type="match status" value="1"/>
</dbReference>
<dbReference type="GO" id="GO:0005886">
    <property type="term" value="C:plasma membrane"/>
    <property type="evidence" value="ECO:0007669"/>
    <property type="project" value="UniProtKB-SubCell"/>
</dbReference>
<dbReference type="GO" id="GO:0055085">
    <property type="term" value="P:transmembrane transport"/>
    <property type="evidence" value="ECO:0007669"/>
    <property type="project" value="InterPro"/>
</dbReference>
<dbReference type="Pfam" id="PF00528">
    <property type="entry name" value="BPD_transp_1"/>
    <property type="match status" value="1"/>
</dbReference>
<feature type="transmembrane region" description="Helical" evidence="7">
    <location>
        <begin position="77"/>
        <end position="101"/>
    </location>
</feature>
<dbReference type="EMBL" id="JACHFW010000003">
    <property type="protein sequence ID" value="MBB5263958.1"/>
    <property type="molecule type" value="Genomic_DNA"/>
</dbReference>
<feature type="transmembrane region" description="Helical" evidence="7">
    <location>
        <begin position="187"/>
        <end position="214"/>
    </location>
</feature>
<protein>
    <submittedName>
        <fullName evidence="9">Putative aldouronate transport system permease protein</fullName>
    </submittedName>
</protein>